<dbReference type="PANTHER" id="PTHR34450">
    <property type="entry name" value="DEFENSIN-LIKE PROTEIN 245-RELATED"/>
    <property type="match status" value="1"/>
</dbReference>
<dbReference type="EMBL" id="CAKOAT010111488">
    <property type="protein sequence ID" value="CAH8329887.1"/>
    <property type="molecule type" value="Genomic_DNA"/>
</dbReference>
<comment type="similarity">
    <text evidence="2">Belongs to the DEFL family.</text>
</comment>
<feature type="signal peptide" evidence="7">
    <location>
        <begin position="1"/>
        <end position="23"/>
    </location>
</feature>
<gene>
    <name evidence="8" type="ORF">ERUC_LOCUS11721</name>
</gene>
<keyword evidence="9" id="KW-1185">Reference proteome</keyword>
<dbReference type="Proteomes" id="UP001642260">
    <property type="component" value="Unassembled WGS sequence"/>
</dbReference>
<sequence>MKLPAIFLVSCVLISFLPSLTVAEIRPWCTSRRQVFDGLCQQDIITQCYNELKRTFDGSLGDRGPVETGCICRSLLPDKHSCLCLFLPCPN</sequence>
<keyword evidence="5" id="KW-0611">Plant defense</keyword>
<evidence type="ECO:0000256" key="3">
    <source>
        <dbReference type="ARBA" id="ARBA00022525"/>
    </source>
</evidence>
<dbReference type="Pfam" id="PF06876">
    <property type="entry name" value="SCRL"/>
    <property type="match status" value="1"/>
</dbReference>
<name>A0ABC8JIR1_ERUVS</name>
<dbReference type="AlphaFoldDB" id="A0ABC8JIR1"/>
<evidence type="ECO:0000313" key="8">
    <source>
        <dbReference type="EMBL" id="CAH8329887.1"/>
    </source>
</evidence>
<feature type="chain" id="PRO_5044773944" evidence="7">
    <location>
        <begin position="24"/>
        <end position="91"/>
    </location>
</feature>
<dbReference type="GO" id="GO:0006952">
    <property type="term" value="P:defense response"/>
    <property type="evidence" value="ECO:0007669"/>
    <property type="project" value="UniProtKB-KW"/>
</dbReference>
<evidence type="ECO:0000256" key="1">
    <source>
        <dbReference type="ARBA" id="ARBA00004613"/>
    </source>
</evidence>
<evidence type="ECO:0000256" key="2">
    <source>
        <dbReference type="ARBA" id="ARBA00006722"/>
    </source>
</evidence>
<keyword evidence="3" id="KW-0964">Secreted</keyword>
<comment type="caution">
    <text evidence="8">The sequence shown here is derived from an EMBL/GenBank/DDBJ whole genome shotgun (WGS) entry which is preliminary data.</text>
</comment>
<evidence type="ECO:0000256" key="5">
    <source>
        <dbReference type="ARBA" id="ARBA00022821"/>
    </source>
</evidence>
<comment type="subcellular location">
    <subcellularLocation>
        <location evidence="1">Secreted</location>
    </subcellularLocation>
</comment>
<evidence type="ECO:0000313" key="9">
    <source>
        <dbReference type="Proteomes" id="UP001642260"/>
    </source>
</evidence>
<keyword evidence="6" id="KW-1015">Disulfide bond</keyword>
<reference evidence="8 9" key="1">
    <citation type="submission" date="2022-03" db="EMBL/GenBank/DDBJ databases">
        <authorList>
            <person name="Macdonald S."/>
            <person name="Ahmed S."/>
            <person name="Newling K."/>
        </authorList>
    </citation>
    <scope>NUCLEOTIDE SEQUENCE [LARGE SCALE GENOMIC DNA]</scope>
</reference>
<organism evidence="8 9">
    <name type="scientific">Eruca vesicaria subsp. sativa</name>
    <name type="common">Garden rocket</name>
    <name type="synonym">Eruca sativa</name>
    <dbReference type="NCBI Taxonomy" id="29727"/>
    <lineage>
        <taxon>Eukaryota</taxon>
        <taxon>Viridiplantae</taxon>
        <taxon>Streptophyta</taxon>
        <taxon>Embryophyta</taxon>
        <taxon>Tracheophyta</taxon>
        <taxon>Spermatophyta</taxon>
        <taxon>Magnoliopsida</taxon>
        <taxon>eudicotyledons</taxon>
        <taxon>Gunneridae</taxon>
        <taxon>Pentapetalae</taxon>
        <taxon>rosids</taxon>
        <taxon>malvids</taxon>
        <taxon>Brassicales</taxon>
        <taxon>Brassicaceae</taxon>
        <taxon>Brassiceae</taxon>
        <taxon>Eruca</taxon>
    </lineage>
</organism>
<protein>
    <submittedName>
        <fullName evidence="8">Uncharacterized protein</fullName>
    </submittedName>
</protein>
<dbReference type="InterPro" id="IPR010682">
    <property type="entry name" value="SCRL"/>
</dbReference>
<evidence type="ECO:0000256" key="6">
    <source>
        <dbReference type="ARBA" id="ARBA00023157"/>
    </source>
</evidence>
<accession>A0ABC8JIR1</accession>
<evidence type="ECO:0000256" key="7">
    <source>
        <dbReference type="SAM" id="SignalP"/>
    </source>
</evidence>
<proteinExistence type="inferred from homology"/>
<dbReference type="PANTHER" id="PTHR34450:SF10">
    <property type="entry name" value="DEFENSIN-LIKE PROTEIN 245-RELATED"/>
    <property type="match status" value="1"/>
</dbReference>
<keyword evidence="4 7" id="KW-0732">Signal</keyword>
<dbReference type="GO" id="GO:0005576">
    <property type="term" value="C:extracellular region"/>
    <property type="evidence" value="ECO:0007669"/>
    <property type="project" value="UniProtKB-SubCell"/>
</dbReference>
<evidence type="ECO:0000256" key="4">
    <source>
        <dbReference type="ARBA" id="ARBA00022729"/>
    </source>
</evidence>